<evidence type="ECO:0000259" key="3">
    <source>
        <dbReference type="Pfam" id="PF24045"/>
    </source>
</evidence>
<dbReference type="AlphaFoldDB" id="A0A381SPB8"/>
<name>A0A381SPB8_9ZZZZ</name>
<dbReference type="Pfam" id="PF24045">
    <property type="entry name" value="DUF7354"/>
    <property type="match status" value="1"/>
</dbReference>
<feature type="domain" description="DUF7354" evidence="3">
    <location>
        <begin position="25"/>
        <end position="109"/>
    </location>
</feature>
<protein>
    <submittedName>
        <fullName evidence="4">Uncharacterized protein</fullName>
    </submittedName>
</protein>
<dbReference type="Pfam" id="PF22121">
    <property type="entry name" value="MtxA_C"/>
    <property type="match status" value="1"/>
</dbReference>
<proteinExistence type="predicted"/>
<sequence>MRLIKLIVSFLFISALMLQPALAKKIPLGMLLEIKGKIEYSKNGKRWKKVRRNKFVYKDYLVKVSADSSVKYMNQETSETTQLTANSKVRVTPEGLQALEGSLGQTDAGGGLLSGLSKQFKKTQKYTTVRRSVKKEGIHLKLATNTVSEEFSELAWETAGVEYAYRLHLGKQDRKSKEWTDSAVYDVPPTSEEIVRTKIKPISKKQKYFVEILDGSGGVAFTSEPANLKVMSGKKLAKFNKQKVKIQKLDESGFLYAGLLKDNGLLVPALDKYHQFFTENSDDEDINELRPFIIEVYSKLRLAKLKSAELKKYESAE</sequence>
<dbReference type="EMBL" id="UINC01003308">
    <property type="protein sequence ID" value="SVA05171.1"/>
    <property type="molecule type" value="Genomic_DNA"/>
</dbReference>
<dbReference type="InterPro" id="IPR055778">
    <property type="entry name" value="DUF7354"/>
</dbReference>
<accession>A0A381SPB8</accession>
<evidence type="ECO:0000313" key="4">
    <source>
        <dbReference type="EMBL" id="SVA05171.1"/>
    </source>
</evidence>
<feature type="domain" description="Magnetotaxis protein MtxA middle immunoglobulin-like" evidence="2">
    <location>
        <begin position="145"/>
        <end position="227"/>
    </location>
</feature>
<feature type="domain" description="Magnetotaxis protein MtxA C-terminal" evidence="1">
    <location>
        <begin position="239"/>
        <end position="314"/>
    </location>
</feature>
<dbReference type="InterPro" id="IPR054358">
    <property type="entry name" value="MtxA_C"/>
</dbReference>
<organism evidence="4">
    <name type="scientific">marine metagenome</name>
    <dbReference type="NCBI Taxonomy" id="408172"/>
    <lineage>
        <taxon>unclassified sequences</taxon>
        <taxon>metagenomes</taxon>
        <taxon>ecological metagenomes</taxon>
    </lineage>
</organism>
<dbReference type="InterPro" id="IPR054359">
    <property type="entry name" value="MtxA_M_Ig-like"/>
</dbReference>
<dbReference type="Pfam" id="PF22433">
    <property type="entry name" value="MtxA_IG-like"/>
    <property type="match status" value="1"/>
</dbReference>
<gene>
    <name evidence="4" type="ORF">METZ01_LOCUS58025</name>
</gene>
<evidence type="ECO:0000259" key="1">
    <source>
        <dbReference type="Pfam" id="PF22121"/>
    </source>
</evidence>
<evidence type="ECO:0000259" key="2">
    <source>
        <dbReference type="Pfam" id="PF22433"/>
    </source>
</evidence>
<reference evidence="4" key="1">
    <citation type="submission" date="2018-05" db="EMBL/GenBank/DDBJ databases">
        <authorList>
            <person name="Lanie J.A."/>
            <person name="Ng W.-L."/>
            <person name="Kazmierczak K.M."/>
            <person name="Andrzejewski T.M."/>
            <person name="Davidsen T.M."/>
            <person name="Wayne K.J."/>
            <person name="Tettelin H."/>
            <person name="Glass J.I."/>
            <person name="Rusch D."/>
            <person name="Podicherti R."/>
            <person name="Tsui H.-C.T."/>
            <person name="Winkler M.E."/>
        </authorList>
    </citation>
    <scope>NUCLEOTIDE SEQUENCE</scope>
</reference>